<gene>
    <name evidence="8" type="ORF">EOE66_17065</name>
</gene>
<keyword evidence="5 6" id="KW-0472">Membrane</keyword>
<reference evidence="8 9" key="1">
    <citation type="submission" date="2019-01" db="EMBL/GenBank/DDBJ databases">
        <authorList>
            <person name="Chen W.-M."/>
        </authorList>
    </citation>
    <scope>NUCLEOTIDE SEQUENCE [LARGE SCALE GENOMIC DNA]</scope>
    <source>
        <strain evidence="8 9">KYPY4</strain>
    </source>
</reference>
<evidence type="ECO:0000256" key="3">
    <source>
        <dbReference type="ARBA" id="ARBA00022692"/>
    </source>
</evidence>
<keyword evidence="9" id="KW-1185">Reference proteome</keyword>
<feature type="transmembrane region" description="Helical" evidence="6">
    <location>
        <begin position="370"/>
        <end position="390"/>
    </location>
</feature>
<comment type="subcellular location">
    <subcellularLocation>
        <location evidence="1">Cell membrane</location>
        <topology evidence="1">Multi-pass membrane protein</topology>
    </subcellularLocation>
</comment>
<evidence type="ECO:0000256" key="4">
    <source>
        <dbReference type="ARBA" id="ARBA00022989"/>
    </source>
</evidence>
<accession>A0A437RC97</accession>
<feature type="domain" description="ABC3 transporter permease C-terminal" evidence="7">
    <location>
        <begin position="741"/>
        <end position="854"/>
    </location>
</feature>
<proteinExistence type="predicted"/>
<dbReference type="PANTHER" id="PTHR30287:SF1">
    <property type="entry name" value="INNER MEMBRANE PROTEIN"/>
    <property type="match status" value="1"/>
</dbReference>
<feature type="transmembrane region" description="Helical" evidence="6">
    <location>
        <begin position="279"/>
        <end position="299"/>
    </location>
</feature>
<evidence type="ECO:0000256" key="5">
    <source>
        <dbReference type="ARBA" id="ARBA00023136"/>
    </source>
</evidence>
<name>A0A437RC97_9BURK</name>
<dbReference type="OrthoDB" id="5292592at2"/>
<evidence type="ECO:0000256" key="2">
    <source>
        <dbReference type="ARBA" id="ARBA00022475"/>
    </source>
</evidence>
<dbReference type="RefSeq" id="WP_128229932.1">
    <property type="nucleotide sequence ID" value="NZ_SACR01000005.1"/>
</dbReference>
<keyword evidence="4 6" id="KW-1133">Transmembrane helix</keyword>
<feature type="transmembrane region" description="Helical" evidence="6">
    <location>
        <begin position="790"/>
        <end position="813"/>
    </location>
</feature>
<protein>
    <submittedName>
        <fullName evidence="8">FtsX-like permease family protein</fullName>
    </submittedName>
</protein>
<comment type="caution">
    <text evidence="8">The sequence shown here is derived from an EMBL/GenBank/DDBJ whole genome shotgun (WGS) entry which is preliminary data.</text>
</comment>
<evidence type="ECO:0000313" key="8">
    <source>
        <dbReference type="EMBL" id="RVU44385.1"/>
    </source>
</evidence>
<dbReference type="PANTHER" id="PTHR30287">
    <property type="entry name" value="MEMBRANE COMPONENT OF PREDICTED ABC SUPERFAMILY METABOLITE UPTAKE TRANSPORTER"/>
    <property type="match status" value="1"/>
</dbReference>
<feature type="transmembrane region" description="Helical" evidence="6">
    <location>
        <begin position="411"/>
        <end position="433"/>
    </location>
</feature>
<dbReference type="Proteomes" id="UP000285575">
    <property type="component" value="Unassembled WGS sequence"/>
</dbReference>
<evidence type="ECO:0000313" key="9">
    <source>
        <dbReference type="Proteomes" id="UP000285575"/>
    </source>
</evidence>
<feature type="domain" description="ABC3 transporter permease C-terminal" evidence="7">
    <location>
        <begin position="282"/>
        <end position="396"/>
    </location>
</feature>
<dbReference type="GO" id="GO:0005886">
    <property type="term" value="C:plasma membrane"/>
    <property type="evidence" value="ECO:0007669"/>
    <property type="project" value="UniProtKB-SubCell"/>
</dbReference>
<dbReference type="AlphaFoldDB" id="A0A437RC97"/>
<dbReference type="InterPro" id="IPR038766">
    <property type="entry name" value="Membrane_comp_ABC_pdt"/>
</dbReference>
<feature type="transmembrane region" description="Helical" evidence="6">
    <location>
        <begin position="486"/>
        <end position="512"/>
    </location>
</feature>
<evidence type="ECO:0000256" key="6">
    <source>
        <dbReference type="SAM" id="Phobius"/>
    </source>
</evidence>
<feature type="transmembrane region" description="Helical" evidence="6">
    <location>
        <begin position="825"/>
        <end position="847"/>
    </location>
</feature>
<keyword evidence="3 6" id="KW-0812">Transmembrane</keyword>
<evidence type="ECO:0000259" key="7">
    <source>
        <dbReference type="Pfam" id="PF02687"/>
    </source>
</evidence>
<feature type="transmembrane region" description="Helical" evidence="6">
    <location>
        <begin position="439"/>
        <end position="465"/>
    </location>
</feature>
<sequence length="865" mass="91289">MEQTLRPPSAAALAWRQTLRDFRAGELRLLAVAVTLAVAALTAVGFFADRLSNGLQRDARQLLGGDAVVGSDRATPPALVAKAQQMGLQVAPSVVFPSMARAPDERGGATRLVAVKAVSPAYPLRGKLQLKDSPSAAVQTVAAAPAPGTVWVDASLLDALQIEVGDKLLLGDSALTVARLIVVEPDRGAGFTSFSPRVMLAEADLAATGLVQPASRLNYRLAVAAPPAMAGARGEAVVREYVAWVEQQIQAQTLRGLRVESIDSGRPEMQQTLDRAEKFLNLVALLAALLAAVAVGIAARDFASRHLDDCAMLRVLGLSQRRIATAYTLEFAFVGLLASVAGVLIGLLVHNVFVWLLAGLVSAALPPPGLGPALFGLGVGMTLLLGFGLPPVLQLAQVPPLRVIRRDVGSLNASSAGVLAAGALGFVALLMAVSSDLKLGAIAVGGFALAIGLFAVMSWGAVLLLKRSVPESRAPRWLVLATRQIAARPAFAVLQVSALAVGLLALMLLVLLRTDLIASWRQATPPDAPNRFVINIQPDQAEAFRGTLDGAGVKNYDWYPMIRGRLVAINGKPTKADDYADERAARLVEREFNLSHSAQAPAGNAVVAGRWVPDEAGGLSVEEGLAQQLGLKLGDTLRFDIAGQFREGRITSLRKVDWGSMRVNFFVMFPQGRMDDVPLTYISAFRAPAAAAPAAPASAPAGPNFDSRLSRDFPNITNVDVSASIAQVQRVLDQVVRAVEFLFGFTLVAGLVVLFSAISATREARSREFAIMRAMGAGGRLLAQVQRTELLGVGALAGLLASLVAMVLGWALAKFAFQFAWTPSPWVPLIGTAAGAVLALMAGWWGLREVLRRPVLETLRRAGAV</sequence>
<keyword evidence="2" id="KW-1003">Cell membrane</keyword>
<evidence type="ECO:0000256" key="1">
    <source>
        <dbReference type="ARBA" id="ARBA00004651"/>
    </source>
</evidence>
<dbReference type="Pfam" id="PF02687">
    <property type="entry name" value="FtsX"/>
    <property type="match status" value="2"/>
</dbReference>
<feature type="transmembrane region" description="Helical" evidence="6">
    <location>
        <begin position="29"/>
        <end position="48"/>
    </location>
</feature>
<dbReference type="EMBL" id="SACR01000005">
    <property type="protein sequence ID" value="RVU44385.1"/>
    <property type="molecule type" value="Genomic_DNA"/>
</dbReference>
<feature type="transmembrane region" description="Helical" evidence="6">
    <location>
        <begin position="741"/>
        <end position="760"/>
    </location>
</feature>
<organism evidence="8 9">
    <name type="scientific">Rubrivivax rivuli</name>
    <dbReference type="NCBI Taxonomy" id="1862385"/>
    <lineage>
        <taxon>Bacteria</taxon>
        <taxon>Pseudomonadati</taxon>
        <taxon>Pseudomonadota</taxon>
        <taxon>Betaproteobacteria</taxon>
        <taxon>Burkholderiales</taxon>
        <taxon>Sphaerotilaceae</taxon>
        <taxon>Rubrivivax</taxon>
    </lineage>
</organism>
<feature type="transmembrane region" description="Helical" evidence="6">
    <location>
        <begin position="331"/>
        <end position="358"/>
    </location>
</feature>
<dbReference type="InterPro" id="IPR003838">
    <property type="entry name" value="ABC3_permease_C"/>
</dbReference>